<dbReference type="PANTHER" id="PTHR31793:SF27">
    <property type="entry name" value="NOVEL THIOESTERASE SUPERFAMILY DOMAIN AND SAPOSIN A-TYPE DOMAIN CONTAINING PROTEIN (0610012H03RIK)"/>
    <property type="match status" value="1"/>
</dbReference>
<gene>
    <name evidence="3" type="ORF">KAK06_03215</name>
</gene>
<dbReference type="Proteomes" id="UP000678374">
    <property type="component" value="Unassembled WGS sequence"/>
</dbReference>
<dbReference type="PANTHER" id="PTHR31793">
    <property type="entry name" value="4-HYDROXYBENZOYL-COA THIOESTERASE FAMILY MEMBER"/>
    <property type="match status" value="1"/>
</dbReference>
<name>A0A941BPE0_9BURK</name>
<dbReference type="InterPro" id="IPR006684">
    <property type="entry name" value="YbgC/YbaW"/>
</dbReference>
<protein>
    <submittedName>
        <fullName evidence="3">Acyl-CoA thioesterase</fullName>
    </submittedName>
</protein>
<comment type="caution">
    <text evidence="3">The sequence shown here is derived from an EMBL/GenBank/DDBJ whole genome shotgun (WGS) entry which is preliminary data.</text>
</comment>
<reference evidence="3" key="1">
    <citation type="submission" date="2021-04" db="EMBL/GenBank/DDBJ databases">
        <title>The genome sequence of Ideonella sp. 4Y11.</title>
        <authorList>
            <person name="Liu Y."/>
        </authorList>
    </citation>
    <scope>NUCLEOTIDE SEQUENCE</scope>
    <source>
        <strain evidence="3">4Y11</strain>
    </source>
</reference>
<keyword evidence="4" id="KW-1185">Reference proteome</keyword>
<dbReference type="InterPro" id="IPR050563">
    <property type="entry name" value="4-hydroxybenzoyl-CoA_TE"/>
</dbReference>
<keyword evidence="2" id="KW-0378">Hydrolase</keyword>
<evidence type="ECO:0000256" key="2">
    <source>
        <dbReference type="ARBA" id="ARBA00022801"/>
    </source>
</evidence>
<dbReference type="InterPro" id="IPR029069">
    <property type="entry name" value="HotDog_dom_sf"/>
</dbReference>
<evidence type="ECO:0000313" key="4">
    <source>
        <dbReference type="Proteomes" id="UP000678374"/>
    </source>
</evidence>
<evidence type="ECO:0000313" key="3">
    <source>
        <dbReference type="EMBL" id="MBQ0957960.1"/>
    </source>
</evidence>
<proteinExistence type="inferred from homology"/>
<dbReference type="SUPFAM" id="SSF54637">
    <property type="entry name" value="Thioesterase/thiol ester dehydrase-isomerase"/>
    <property type="match status" value="1"/>
</dbReference>
<dbReference type="EMBL" id="JAGQDE010000002">
    <property type="protein sequence ID" value="MBQ0957960.1"/>
    <property type="molecule type" value="Genomic_DNA"/>
</dbReference>
<evidence type="ECO:0000256" key="1">
    <source>
        <dbReference type="ARBA" id="ARBA00005953"/>
    </source>
</evidence>
<comment type="similarity">
    <text evidence="1">Belongs to the 4-hydroxybenzoyl-CoA thioesterase family.</text>
</comment>
<accession>A0A941BPE0</accession>
<dbReference type="Pfam" id="PF13279">
    <property type="entry name" value="4HBT_2"/>
    <property type="match status" value="1"/>
</dbReference>
<dbReference type="RefSeq" id="WP_210800360.1">
    <property type="nucleotide sequence ID" value="NZ_JAGQDE010000002.1"/>
</dbReference>
<dbReference type="AlphaFoldDB" id="A0A941BPE0"/>
<dbReference type="GO" id="GO:0047617">
    <property type="term" value="F:fatty acyl-CoA hydrolase activity"/>
    <property type="evidence" value="ECO:0007669"/>
    <property type="project" value="TreeGrafter"/>
</dbReference>
<dbReference type="PIRSF" id="PIRSF003230">
    <property type="entry name" value="YbgC"/>
    <property type="match status" value="1"/>
</dbReference>
<dbReference type="CDD" id="cd00586">
    <property type="entry name" value="4HBT"/>
    <property type="match status" value="1"/>
</dbReference>
<dbReference type="Gene3D" id="3.10.129.10">
    <property type="entry name" value="Hotdog Thioesterase"/>
    <property type="match status" value="1"/>
</dbReference>
<organism evidence="3 4">
    <name type="scientific">Ideonella aquatica</name>
    <dbReference type="NCBI Taxonomy" id="2824119"/>
    <lineage>
        <taxon>Bacteria</taxon>
        <taxon>Pseudomonadati</taxon>
        <taxon>Pseudomonadota</taxon>
        <taxon>Betaproteobacteria</taxon>
        <taxon>Burkholderiales</taxon>
        <taxon>Sphaerotilaceae</taxon>
        <taxon>Ideonella</taxon>
    </lineage>
</organism>
<sequence length="155" mass="17453">MNLWLDPQGRLCHRHRLRVRFGECDPMQVAYHPNYLVWFHEARDALMTALGVDLFGLAREGHAMPIVDASCRYLHSARYGDELVVQAGLRLSGHVARVSCDFQITHARSGRLLATGTTVSAVLDRQGRMLLRLPDSITHVLDRVRSAQLPEECPA</sequence>